<comment type="caution">
    <text evidence="9">The sequence shown here is derived from an EMBL/GenBank/DDBJ whole genome shotgun (WGS) entry which is preliminary data.</text>
</comment>
<evidence type="ECO:0000313" key="9">
    <source>
        <dbReference type="EMBL" id="CAF4379948.1"/>
    </source>
</evidence>
<dbReference type="InterPro" id="IPR057244">
    <property type="entry name" value="GAIN_B"/>
</dbReference>
<keyword evidence="5" id="KW-1015">Disulfide bond</keyword>
<evidence type="ECO:0000313" key="10">
    <source>
        <dbReference type="Proteomes" id="UP000682733"/>
    </source>
</evidence>
<dbReference type="PROSITE" id="PS50221">
    <property type="entry name" value="GAIN_B"/>
    <property type="match status" value="1"/>
</dbReference>
<evidence type="ECO:0000256" key="5">
    <source>
        <dbReference type="ARBA" id="ARBA00023157"/>
    </source>
</evidence>
<organism evidence="9 10">
    <name type="scientific">Didymodactylos carnosus</name>
    <dbReference type="NCBI Taxonomy" id="1234261"/>
    <lineage>
        <taxon>Eukaryota</taxon>
        <taxon>Metazoa</taxon>
        <taxon>Spiralia</taxon>
        <taxon>Gnathifera</taxon>
        <taxon>Rotifera</taxon>
        <taxon>Eurotatoria</taxon>
        <taxon>Bdelloidea</taxon>
        <taxon>Philodinida</taxon>
        <taxon>Philodinidae</taxon>
        <taxon>Didymodactylos</taxon>
    </lineage>
</organism>
<dbReference type="Proteomes" id="UP000677228">
    <property type="component" value="Unassembled WGS sequence"/>
</dbReference>
<feature type="transmembrane region" description="Helical" evidence="6">
    <location>
        <begin position="77"/>
        <end position="97"/>
    </location>
</feature>
<feature type="non-terminal residue" evidence="9">
    <location>
        <position position="1"/>
    </location>
</feature>
<protein>
    <recommendedName>
        <fullName evidence="7">GAIN-B domain-containing protein</fullName>
    </recommendedName>
</protein>
<name>A0A8S2V5R6_9BILA</name>
<evidence type="ECO:0000256" key="1">
    <source>
        <dbReference type="ARBA" id="ARBA00004370"/>
    </source>
</evidence>
<proteinExistence type="predicted"/>
<dbReference type="GO" id="GO:0016020">
    <property type="term" value="C:membrane"/>
    <property type="evidence" value="ECO:0007669"/>
    <property type="project" value="UniProtKB-SubCell"/>
</dbReference>
<evidence type="ECO:0000256" key="4">
    <source>
        <dbReference type="ARBA" id="ARBA00023136"/>
    </source>
</evidence>
<evidence type="ECO:0000259" key="7">
    <source>
        <dbReference type="PROSITE" id="PS50221"/>
    </source>
</evidence>
<sequence>MLGSAPDSWILYKSYHLLNLDNETLTADDYANALLDYFTALANIDRNSSDLVFISPTRIDEIIERFINKELTYNYRYLYLITLKLSTLIGFGASFTYDSMSNENGHLLSSIDLDKNVTAAVFIHSTDNDAVDLLTIMIVYRPLNYLNYTNNNLLASSIIVIVTQPTTVHINLTLYFTVLFHYPFNGNYTYTCVYWNNSKWNDNRNICIYKGFNSILNIHECSCNHMTTFAMLFLPLTVTQQ</sequence>
<evidence type="ECO:0000256" key="3">
    <source>
        <dbReference type="ARBA" id="ARBA00022989"/>
    </source>
</evidence>
<accession>A0A8S2V5R6</accession>
<feature type="domain" description="GAIN-B" evidence="7">
    <location>
        <begin position="85"/>
        <end position="239"/>
    </location>
</feature>
<evidence type="ECO:0000313" key="8">
    <source>
        <dbReference type="EMBL" id="CAF1580610.1"/>
    </source>
</evidence>
<evidence type="ECO:0000256" key="6">
    <source>
        <dbReference type="SAM" id="Phobius"/>
    </source>
</evidence>
<dbReference type="Proteomes" id="UP000682733">
    <property type="component" value="Unassembled WGS sequence"/>
</dbReference>
<gene>
    <name evidence="8" type="ORF">OVA965_LOCUS40944</name>
    <name evidence="9" type="ORF">TMI583_LOCUS42489</name>
</gene>
<keyword evidence="3 6" id="KW-1133">Transmembrane helix</keyword>
<evidence type="ECO:0000256" key="2">
    <source>
        <dbReference type="ARBA" id="ARBA00022692"/>
    </source>
</evidence>
<keyword evidence="2 6" id="KW-0812">Transmembrane</keyword>
<comment type="subcellular location">
    <subcellularLocation>
        <location evidence="1">Membrane</location>
    </subcellularLocation>
</comment>
<reference evidence="9" key="1">
    <citation type="submission" date="2021-02" db="EMBL/GenBank/DDBJ databases">
        <authorList>
            <person name="Nowell W R."/>
        </authorList>
    </citation>
    <scope>NUCLEOTIDE SEQUENCE</scope>
</reference>
<dbReference type="Gene3D" id="2.60.220.50">
    <property type="match status" value="1"/>
</dbReference>
<dbReference type="InterPro" id="IPR046338">
    <property type="entry name" value="GAIN_dom_sf"/>
</dbReference>
<dbReference type="AlphaFoldDB" id="A0A8S2V5R6"/>
<dbReference type="EMBL" id="CAJOBA010068898">
    <property type="protein sequence ID" value="CAF4379948.1"/>
    <property type="molecule type" value="Genomic_DNA"/>
</dbReference>
<dbReference type="EMBL" id="CAJNOK010045815">
    <property type="protein sequence ID" value="CAF1580610.1"/>
    <property type="molecule type" value="Genomic_DNA"/>
</dbReference>
<keyword evidence="4 6" id="KW-0472">Membrane</keyword>